<proteinExistence type="predicted"/>
<keyword evidence="2" id="KW-1185">Reference proteome</keyword>
<name>A0AAV9JH37_9PEZI</name>
<evidence type="ECO:0000313" key="2">
    <source>
        <dbReference type="Proteomes" id="UP001324427"/>
    </source>
</evidence>
<accession>A0AAV9JH37</accession>
<dbReference type="Proteomes" id="UP001324427">
    <property type="component" value="Unassembled WGS sequence"/>
</dbReference>
<sequence>MTTFSYFTELSAETRVLIYGFVFGTCSHVKRIAQDELPAHAKKDERLVLFEEPMMVDPVLVATSVLATNKLISGEAMETFYNTKNVRLTFTQVHDDVKLHTDYLDLVRNIEIIECFNHFLFQPRQVLRDALTQALQLPKIRSVTILTEYLAYNPNHPGYGDLNDHDLHSLSVSQFAKAAQLGTVRCTDIGRYEINGGVFSRVCFANSKLLRMWPDVKATPKGYDGYNASEEIQNLWGLSGYTANLVAFASQASFRVWVGLYEQWLCCTGKHAPGQLTDIEWIERTSVDRYLKQRHPDATIVPRGSDGETVPLHMLGPQHDTDTLAWATEFLALNIETFGYMKNGMPPEMADAKAYWPELESGEGIDDAQARYYKKGQKHFERSAMVKVPCREHRHWEVGMIKDRLLGETYDIGRVVFGEDYINSAGEDDSRQMFYLMIAMNIWVLPGEDQSTDIAMWSASLLKKYLLGAGVLEGQGMEVADLSKLRLVFKMAIALVMLQHSEGSAQESTAVTP</sequence>
<comment type="caution">
    <text evidence="1">The sequence shown here is derived from an EMBL/GenBank/DDBJ whole genome shotgun (WGS) entry which is preliminary data.</text>
</comment>
<evidence type="ECO:0000313" key="1">
    <source>
        <dbReference type="EMBL" id="KAK4544697.1"/>
    </source>
</evidence>
<dbReference type="EMBL" id="JAVFHQ010000023">
    <property type="protein sequence ID" value="KAK4544697.1"/>
    <property type="molecule type" value="Genomic_DNA"/>
</dbReference>
<protein>
    <submittedName>
        <fullName evidence="1">Uncharacterized protein</fullName>
    </submittedName>
</protein>
<gene>
    <name evidence="1" type="ORF">LTR36_003946</name>
</gene>
<dbReference type="AlphaFoldDB" id="A0AAV9JH37"/>
<reference evidence="1 2" key="1">
    <citation type="submission" date="2021-11" db="EMBL/GenBank/DDBJ databases">
        <title>Black yeast isolated from Biological Soil Crust.</title>
        <authorList>
            <person name="Kurbessoian T."/>
        </authorList>
    </citation>
    <scope>NUCLEOTIDE SEQUENCE [LARGE SCALE GENOMIC DNA]</scope>
    <source>
        <strain evidence="1 2">CCFEE 5522</strain>
    </source>
</reference>
<organism evidence="1 2">
    <name type="scientific">Oleoguttula mirabilis</name>
    <dbReference type="NCBI Taxonomy" id="1507867"/>
    <lineage>
        <taxon>Eukaryota</taxon>
        <taxon>Fungi</taxon>
        <taxon>Dikarya</taxon>
        <taxon>Ascomycota</taxon>
        <taxon>Pezizomycotina</taxon>
        <taxon>Dothideomycetes</taxon>
        <taxon>Dothideomycetidae</taxon>
        <taxon>Mycosphaerellales</taxon>
        <taxon>Teratosphaeriaceae</taxon>
        <taxon>Oleoguttula</taxon>
    </lineage>
</organism>